<name>A0A9W8JKC5_9AGAR</name>
<feature type="non-terminal residue" evidence="1">
    <location>
        <position position="391"/>
    </location>
</feature>
<dbReference type="EMBL" id="JANBPK010000772">
    <property type="protein sequence ID" value="KAJ2932425.1"/>
    <property type="molecule type" value="Genomic_DNA"/>
</dbReference>
<accession>A0A9W8JKC5</accession>
<organism evidence="1 2">
    <name type="scientific">Candolleomyces eurysporus</name>
    <dbReference type="NCBI Taxonomy" id="2828524"/>
    <lineage>
        <taxon>Eukaryota</taxon>
        <taxon>Fungi</taxon>
        <taxon>Dikarya</taxon>
        <taxon>Basidiomycota</taxon>
        <taxon>Agaricomycotina</taxon>
        <taxon>Agaricomycetes</taxon>
        <taxon>Agaricomycetidae</taxon>
        <taxon>Agaricales</taxon>
        <taxon>Agaricineae</taxon>
        <taxon>Psathyrellaceae</taxon>
        <taxon>Candolleomyces</taxon>
    </lineage>
</organism>
<evidence type="ECO:0000313" key="2">
    <source>
        <dbReference type="Proteomes" id="UP001140091"/>
    </source>
</evidence>
<dbReference type="OrthoDB" id="2946666at2759"/>
<comment type="caution">
    <text evidence="1">The sequence shown here is derived from an EMBL/GenBank/DDBJ whole genome shotgun (WGS) entry which is preliminary data.</text>
</comment>
<protein>
    <submittedName>
        <fullName evidence="1">Uncharacterized protein</fullName>
    </submittedName>
</protein>
<proteinExistence type="predicted"/>
<sequence>MGEPTDNRHPVPYRYILVSREMTDSLRGLPILRLLPPPNQDLASFSRFVERKIDRGVLIDISPDRENVLETASIDEIRKTLALNVTVPASRHWLYQATSNSQSPSGIVLTGDTQDGRILRRVLSADGARPTVEDGASLFGILHLDSSQQLVSPRPLGPTHILVATETPTTSAGPSVKKKTARYDQVAASTFLEIPVNDLLFALNVPNLTYRIIDGAEVRPLPQRVQNDLPRVRIAVPHLGTLPELVVYLHNKDQAELFGKLVPEWVRGLMHPLPCIGSNSASSATEATTGRVSKATRGLQRLAFLGKSNGLGSEDMRSIEIYLQSKAGELAGVAQMKGDGELLVGTNVNLDFLRTNLCHLGYFCQDLWFELDLTRELLLRTLVILSKVERR</sequence>
<evidence type="ECO:0000313" key="1">
    <source>
        <dbReference type="EMBL" id="KAJ2932425.1"/>
    </source>
</evidence>
<reference evidence="1" key="1">
    <citation type="submission" date="2022-06" db="EMBL/GenBank/DDBJ databases">
        <title>Genome Sequence of Candolleomyces eurysporus.</title>
        <authorList>
            <person name="Buettner E."/>
        </authorList>
    </citation>
    <scope>NUCLEOTIDE SEQUENCE</scope>
    <source>
        <strain evidence="1">VTCC 930004</strain>
    </source>
</reference>
<keyword evidence="2" id="KW-1185">Reference proteome</keyword>
<gene>
    <name evidence="1" type="ORF">H1R20_g4645</name>
</gene>
<dbReference type="AlphaFoldDB" id="A0A9W8JKC5"/>
<dbReference type="Proteomes" id="UP001140091">
    <property type="component" value="Unassembled WGS sequence"/>
</dbReference>